<feature type="domain" description="Aminopeptidase N-like N-terminal" evidence="16">
    <location>
        <begin position="109"/>
        <end position="191"/>
    </location>
</feature>
<keyword evidence="7" id="KW-0645">Protease</keyword>
<dbReference type="EMBL" id="CP003806">
    <property type="protein sequence ID" value="AGF49068.1"/>
    <property type="molecule type" value="Genomic_DNA"/>
</dbReference>
<keyword evidence="18" id="KW-1185">Reference proteome</keyword>
<evidence type="ECO:0000259" key="14">
    <source>
        <dbReference type="Pfam" id="PF11940"/>
    </source>
</evidence>
<dbReference type="Pfam" id="PF11940">
    <property type="entry name" value="DUF3458"/>
    <property type="match status" value="1"/>
</dbReference>
<comment type="similarity">
    <text evidence="3">Belongs to the peptidase M1 family.</text>
</comment>
<dbReference type="Gene3D" id="2.60.40.1840">
    <property type="match status" value="1"/>
</dbReference>
<evidence type="ECO:0000256" key="12">
    <source>
        <dbReference type="NCBIfam" id="TIGR02414"/>
    </source>
</evidence>
<dbReference type="Gene3D" id="3.30.2010.30">
    <property type="match status" value="1"/>
</dbReference>
<keyword evidence="8" id="KW-0479">Metal-binding</keyword>
<evidence type="ECO:0000259" key="15">
    <source>
        <dbReference type="Pfam" id="PF17432"/>
    </source>
</evidence>
<dbReference type="InterPro" id="IPR035414">
    <property type="entry name" value="Peptidase_M1_pepN_Ig-like"/>
</dbReference>
<dbReference type="STRING" id="1208921.ST1E_0691"/>
<evidence type="ECO:0000256" key="7">
    <source>
        <dbReference type="ARBA" id="ARBA00022670"/>
    </source>
</evidence>
<dbReference type="RefSeq" id="WP_015389553.1">
    <property type="nucleotide sequence ID" value="NC_020284.1"/>
</dbReference>
<evidence type="ECO:0000259" key="13">
    <source>
        <dbReference type="Pfam" id="PF01433"/>
    </source>
</evidence>
<evidence type="ECO:0000259" key="16">
    <source>
        <dbReference type="Pfam" id="PF17900"/>
    </source>
</evidence>
<evidence type="ECO:0000256" key="1">
    <source>
        <dbReference type="ARBA" id="ARBA00000098"/>
    </source>
</evidence>
<reference evidence="17 18" key="1">
    <citation type="journal article" date="2013" name="Genome Biol. Evol.">
        <title>Genome evolution and phylogenomic analysis of candidatus kinetoplastibacterium, the betaproteobacterial endosymbionts of strigomonas and angomonas.</title>
        <authorList>
            <person name="Alves J.M."/>
            <person name="Serrano M.G."/>
            <person name="Maia da Silva F."/>
            <person name="Voegtly L.J."/>
            <person name="Matveyev A.V."/>
            <person name="Teixeira M.M."/>
            <person name="Camargo E.P."/>
            <person name="Buck G.A."/>
        </authorList>
    </citation>
    <scope>NUCLEOTIDE SEQUENCE [LARGE SCALE GENOMIC DNA]</scope>
    <source>
        <strain evidence="17 18">TCC219</strain>
    </source>
</reference>
<dbReference type="Gene3D" id="1.10.390.10">
    <property type="entry name" value="Neutral Protease Domain 2"/>
    <property type="match status" value="1"/>
</dbReference>
<dbReference type="AlphaFoldDB" id="M1L920"/>
<name>M1L920_9PROT</name>
<gene>
    <name evidence="17" type="ORF">ST1E_0691</name>
</gene>
<feature type="domain" description="Peptidase M1 alanyl aminopeptidase Ig-like fold" evidence="14">
    <location>
        <begin position="464"/>
        <end position="574"/>
    </location>
</feature>
<dbReference type="OrthoDB" id="100605at2"/>
<comment type="cofactor">
    <cofactor evidence="2">
        <name>Zn(2+)</name>
        <dbReference type="ChEBI" id="CHEBI:29105"/>
    </cofactor>
</comment>
<dbReference type="CDD" id="cd09600">
    <property type="entry name" value="M1_APN"/>
    <property type="match status" value="1"/>
</dbReference>
<dbReference type="GO" id="GO:0008270">
    <property type="term" value="F:zinc ion binding"/>
    <property type="evidence" value="ECO:0007669"/>
    <property type="project" value="InterPro"/>
</dbReference>
<dbReference type="InterPro" id="IPR045357">
    <property type="entry name" value="Aminopeptidase_N-like_N"/>
</dbReference>
<dbReference type="SUPFAM" id="SSF55486">
    <property type="entry name" value="Metalloproteases ('zincins'), catalytic domain"/>
    <property type="match status" value="1"/>
</dbReference>
<dbReference type="HOGENOM" id="CLU_007993_2_0_4"/>
<dbReference type="PANTHER" id="PTHR46322:SF1">
    <property type="entry name" value="PUROMYCIN-SENSITIVE AMINOPEPTIDASE"/>
    <property type="match status" value="1"/>
</dbReference>
<evidence type="ECO:0000256" key="8">
    <source>
        <dbReference type="ARBA" id="ARBA00022723"/>
    </source>
</evidence>
<dbReference type="Proteomes" id="UP000011658">
    <property type="component" value="Chromosome"/>
</dbReference>
<dbReference type="Pfam" id="PF17432">
    <property type="entry name" value="DUF3458_C"/>
    <property type="match status" value="1"/>
</dbReference>
<organism evidence="17 18">
    <name type="scientific">Candidatus Kinetoplastidibacterium galati TCC219</name>
    <dbReference type="NCBI Taxonomy" id="1208921"/>
    <lineage>
        <taxon>Bacteria</taxon>
        <taxon>Pseudomonadati</taxon>
        <taxon>Pseudomonadota</taxon>
        <taxon>Betaproteobacteria</taxon>
        <taxon>Candidatus Kinetoplastidibacterium</taxon>
    </lineage>
</organism>
<evidence type="ECO:0000256" key="9">
    <source>
        <dbReference type="ARBA" id="ARBA00022801"/>
    </source>
</evidence>
<sequence length="901" mass="105272">MNNHRSFCTVNLKDYKPYPYLIDRIDLQFDLNLKVSKVINTMYVERKSGFEDCNNIILQGEEIKLLDISVNDIILDDNQYIIRENILIIKNIPSKSFIKITSECFPDKNFSMMGLYTSNGNFFTQCEPEGFRRITWFADRPDVMSRYTVTLRADKKYSTLLSNGNLLYKKNIGHNTIEAKWIDPFPKPSYLFALAVGNFNIRETNIRTISNRSVDLQIYSEEPICYTEWAMQSLINAIKWDEEKYNLELDLDRFMLVAVRDFNMGAMENKGLNIFNSSYILSSNEISTDSDYNNIESVVAHEYFHNWTGNRVTCRDWFQLSLKEGLTVFREQEFTSDMISRNLSGGKSDSARAIKRINDVIYLRSNQFPEDSGPMAHPVRPDSYKEISNFYTSTVYEKGAEIIRMQHTLLGNEKFFLAMDKYFQLYDGKAVTCDDFINIVESIYHIDNHDNSFQRFKNWYTQAGTPIVKVTMNYDYKLKTCSITLSQHCKKVGSEKEKIKKKSLFFIPFSISLLDKNGISYKVISKGENLSINNETITLKLFQKKQKWIFEEISDLPILSLLRNFSAPVKVEYDYKYNDLEILSLHDNDYFSKWEAFQELSMIQVMNLLDQINRGLDLKISSKFINVYNKILVNKNLYHGYKAKILTIPNEKTIAERLLIINPSAIALARDFLIKKIGEHLLPLWIKIFTENQDHDGSYSIDLYNKRMLKNLAIKYIMASEASDICNILEKDFYKSKNMTNCIELLSNIVDFSDSDISNKALSFFYNKWYTNNLVMDKWFSVQASSRKKNLNDIKELMINKSFTYKNPNRVRSLIFQFCMNNTRGMHNQDGSGYNFWSDQVIIIDSLNQELSSGLVRALDNWSRLVPNLKDKAQTFLLEIYNRNDMSRNVFEIVEKSLKIK</sequence>
<dbReference type="InterPro" id="IPR001930">
    <property type="entry name" value="Peptidase_M1"/>
</dbReference>
<dbReference type="Gene3D" id="1.25.50.10">
    <property type="entry name" value="Peptidase M1, alanyl aminopeptidase, C-terminal domain"/>
    <property type="match status" value="1"/>
</dbReference>
<keyword evidence="6 17" id="KW-0031">Aminopeptidase</keyword>
<dbReference type="GO" id="GO:0016285">
    <property type="term" value="F:alanyl aminopeptidase activity"/>
    <property type="evidence" value="ECO:0007669"/>
    <property type="project" value="UniProtKB-EC"/>
</dbReference>
<evidence type="ECO:0000256" key="6">
    <source>
        <dbReference type="ARBA" id="ARBA00022438"/>
    </source>
</evidence>
<evidence type="ECO:0000256" key="5">
    <source>
        <dbReference type="ARBA" id="ARBA00015611"/>
    </source>
</evidence>
<accession>M1L920</accession>
<keyword evidence="11" id="KW-0482">Metalloprotease</keyword>
<dbReference type="PRINTS" id="PR00756">
    <property type="entry name" value="ALADIPTASE"/>
</dbReference>
<dbReference type="InterPro" id="IPR012779">
    <property type="entry name" value="Peptidase_M1_pepN"/>
</dbReference>
<dbReference type="InterPro" id="IPR014782">
    <property type="entry name" value="Peptidase_M1_dom"/>
</dbReference>
<dbReference type="eggNOG" id="COG0308">
    <property type="taxonomic scope" value="Bacteria"/>
</dbReference>
<dbReference type="PANTHER" id="PTHR46322">
    <property type="entry name" value="PUROMYCIN-SENSITIVE AMINOPEPTIDASE"/>
    <property type="match status" value="1"/>
</dbReference>
<dbReference type="Pfam" id="PF01433">
    <property type="entry name" value="Peptidase_M1"/>
    <property type="match status" value="1"/>
</dbReference>
<dbReference type="EC" id="3.4.11.2" evidence="4 12"/>
<dbReference type="InterPro" id="IPR042097">
    <property type="entry name" value="Aminopeptidase_N-like_N_sf"/>
</dbReference>
<evidence type="ECO:0000256" key="11">
    <source>
        <dbReference type="ARBA" id="ARBA00023049"/>
    </source>
</evidence>
<dbReference type="GO" id="GO:0006508">
    <property type="term" value="P:proteolysis"/>
    <property type="evidence" value="ECO:0007669"/>
    <property type="project" value="UniProtKB-UniRule"/>
</dbReference>
<dbReference type="MEROPS" id="M01.005"/>
<dbReference type="Pfam" id="PF17900">
    <property type="entry name" value="Peptidase_M1_N"/>
    <property type="match status" value="1"/>
</dbReference>
<protein>
    <recommendedName>
        <fullName evidence="5 12">Aminopeptidase N</fullName>
        <ecNumber evidence="4 12">3.4.11.2</ecNumber>
    </recommendedName>
</protein>
<evidence type="ECO:0000256" key="10">
    <source>
        <dbReference type="ARBA" id="ARBA00022833"/>
    </source>
</evidence>
<keyword evidence="9 17" id="KW-0378">Hydrolase</keyword>
<evidence type="ECO:0000313" key="17">
    <source>
        <dbReference type="EMBL" id="AGF49068.1"/>
    </source>
</evidence>
<proteinExistence type="inferred from homology"/>
<evidence type="ECO:0000313" key="18">
    <source>
        <dbReference type="Proteomes" id="UP000011658"/>
    </source>
</evidence>
<dbReference type="InterPro" id="IPR027268">
    <property type="entry name" value="Peptidase_M4/M1_CTD_sf"/>
</dbReference>
<feature type="domain" description="Peptidase M1 membrane alanine aminopeptidase" evidence="13">
    <location>
        <begin position="229"/>
        <end position="443"/>
    </location>
</feature>
<dbReference type="InterPro" id="IPR037144">
    <property type="entry name" value="Peptidase_M1_pepN_C_sf"/>
</dbReference>
<dbReference type="FunFam" id="3.30.2010.30:FF:000002">
    <property type="entry name" value="Putative aminopeptidase N"/>
    <property type="match status" value="1"/>
</dbReference>
<dbReference type="InterPro" id="IPR038438">
    <property type="entry name" value="PepN_Ig-like_sf"/>
</dbReference>
<keyword evidence="10" id="KW-0862">Zinc</keyword>
<dbReference type="NCBIfam" id="TIGR02414">
    <property type="entry name" value="pepN_proteo"/>
    <property type="match status" value="1"/>
</dbReference>
<comment type="catalytic activity">
    <reaction evidence="1">
        <text>Release of an N-terminal amino acid, Xaa-|-Yaa- from a peptide, amide or arylamide. Xaa is preferably Ala, but may be most amino acids including Pro (slow action). When a terminal hydrophobic residue is followed by a prolyl residue, the two may be released as an intact Xaa-Pro dipeptide.</text>
        <dbReference type="EC" id="3.4.11.2"/>
    </reaction>
</comment>
<dbReference type="GO" id="GO:0008237">
    <property type="term" value="F:metallopeptidase activity"/>
    <property type="evidence" value="ECO:0007669"/>
    <property type="project" value="UniProtKB-UniRule"/>
</dbReference>
<dbReference type="InterPro" id="IPR024601">
    <property type="entry name" value="Peptidase_M1_pepN_C"/>
</dbReference>
<dbReference type="SUPFAM" id="SSF63737">
    <property type="entry name" value="Leukotriene A4 hydrolase N-terminal domain"/>
    <property type="match status" value="1"/>
</dbReference>
<feature type="domain" description="Peptidase M1 alanyl aminopeptidase C-terminal" evidence="15">
    <location>
        <begin position="579"/>
        <end position="899"/>
    </location>
</feature>
<dbReference type="Gene3D" id="2.60.40.1730">
    <property type="entry name" value="tricorn interacting facor f3 domain"/>
    <property type="match status" value="1"/>
</dbReference>
<evidence type="ECO:0000256" key="4">
    <source>
        <dbReference type="ARBA" id="ARBA00012564"/>
    </source>
</evidence>
<dbReference type="PATRIC" id="fig|1208921.3.peg.349"/>
<evidence type="ECO:0000256" key="3">
    <source>
        <dbReference type="ARBA" id="ARBA00010136"/>
    </source>
</evidence>
<dbReference type="KEGG" id="kga:ST1E_0691"/>
<evidence type="ECO:0000256" key="2">
    <source>
        <dbReference type="ARBA" id="ARBA00001947"/>
    </source>
</evidence>